<reference evidence="4" key="1">
    <citation type="journal article" date="2014" name="Int. J. Syst. Evol. Microbiol.">
        <title>Complete genome sequence of Corynebacterium casei LMG S-19264T (=DSM 44701T), isolated from a smear-ripened cheese.</title>
        <authorList>
            <consortium name="US DOE Joint Genome Institute (JGI-PGF)"/>
            <person name="Walter F."/>
            <person name="Albersmeier A."/>
            <person name="Kalinowski J."/>
            <person name="Ruckert C."/>
        </authorList>
    </citation>
    <scope>NUCLEOTIDE SEQUENCE</scope>
    <source>
        <strain evidence="4">CGMCC 1.12813</strain>
    </source>
</reference>
<keyword evidence="5" id="KW-1185">Reference proteome</keyword>
<evidence type="ECO:0000313" key="5">
    <source>
        <dbReference type="Proteomes" id="UP000606922"/>
    </source>
</evidence>
<dbReference type="InterPro" id="IPR002711">
    <property type="entry name" value="HNH"/>
</dbReference>
<dbReference type="GO" id="GO:0008270">
    <property type="term" value="F:zinc ion binding"/>
    <property type="evidence" value="ECO:0007669"/>
    <property type="project" value="InterPro"/>
</dbReference>
<dbReference type="Pfam" id="PF01844">
    <property type="entry name" value="HNH"/>
    <property type="match status" value="1"/>
</dbReference>
<evidence type="ECO:0000313" key="4">
    <source>
        <dbReference type="EMBL" id="GGA99780.1"/>
    </source>
</evidence>
<dbReference type="CDD" id="cd00085">
    <property type="entry name" value="HNHc"/>
    <property type="match status" value="1"/>
</dbReference>
<reference evidence="4" key="2">
    <citation type="submission" date="2020-09" db="EMBL/GenBank/DDBJ databases">
        <authorList>
            <person name="Sun Q."/>
            <person name="Zhou Y."/>
        </authorList>
    </citation>
    <scope>NUCLEOTIDE SEQUENCE</scope>
    <source>
        <strain evidence="4">CGMCC 1.12813</strain>
    </source>
</reference>
<dbReference type="EMBL" id="BMGB01000001">
    <property type="protein sequence ID" value="GGA99780.1"/>
    <property type="molecule type" value="Genomic_DNA"/>
</dbReference>
<organism evidence="4 5">
    <name type="scientific">Conyzicola nivalis</name>
    <dbReference type="NCBI Taxonomy" id="1477021"/>
    <lineage>
        <taxon>Bacteria</taxon>
        <taxon>Bacillati</taxon>
        <taxon>Actinomycetota</taxon>
        <taxon>Actinomycetes</taxon>
        <taxon>Micrococcales</taxon>
        <taxon>Microbacteriaceae</taxon>
        <taxon>Conyzicola</taxon>
    </lineage>
</organism>
<evidence type="ECO:0000256" key="1">
    <source>
        <dbReference type="ARBA" id="ARBA00023450"/>
    </source>
</evidence>
<feature type="domain" description="HNH nuclease" evidence="3">
    <location>
        <begin position="386"/>
        <end position="438"/>
    </location>
</feature>
<dbReference type="InterPro" id="IPR003870">
    <property type="entry name" value="DUF222"/>
</dbReference>
<dbReference type="GO" id="GO:0004519">
    <property type="term" value="F:endonuclease activity"/>
    <property type="evidence" value="ECO:0007669"/>
    <property type="project" value="InterPro"/>
</dbReference>
<feature type="region of interest" description="Disordered" evidence="2">
    <location>
        <begin position="460"/>
        <end position="490"/>
    </location>
</feature>
<evidence type="ECO:0000256" key="2">
    <source>
        <dbReference type="SAM" id="MobiDB-lite"/>
    </source>
</evidence>
<dbReference type="GO" id="GO:0003676">
    <property type="term" value="F:nucleic acid binding"/>
    <property type="evidence" value="ECO:0007669"/>
    <property type="project" value="InterPro"/>
</dbReference>
<feature type="compositionally biased region" description="Basic and acidic residues" evidence="2">
    <location>
        <begin position="477"/>
        <end position="490"/>
    </location>
</feature>
<evidence type="ECO:0000259" key="3">
    <source>
        <dbReference type="SMART" id="SM00507"/>
    </source>
</evidence>
<dbReference type="AlphaFoldDB" id="A0A916SIW8"/>
<dbReference type="RefSeq" id="WP_188509820.1">
    <property type="nucleotide sequence ID" value="NZ_BMGB01000001.1"/>
</dbReference>
<proteinExistence type="inferred from homology"/>
<comment type="similarity">
    <text evidence="1">Belongs to the Rv1128c/1148c/1588c/1702c/1945/3466 family.</text>
</comment>
<dbReference type="SMART" id="SM00507">
    <property type="entry name" value="HNHc"/>
    <property type="match status" value="1"/>
</dbReference>
<dbReference type="Proteomes" id="UP000606922">
    <property type="component" value="Unassembled WGS sequence"/>
</dbReference>
<dbReference type="Pfam" id="PF02720">
    <property type="entry name" value="DUF222"/>
    <property type="match status" value="1"/>
</dbReference>
<gene>
    <name evidence="4" type="ORF">GCM10010979_12800</name>
</gene>
<accession>A0A916SIW8</accession>
<comment type="caution">
    <text evidence="4">The sequence shown here is derived from an EMBL/GenBank/DDBJ whole genome shotgun (WGS) entry which is preliminary data.</text>
</comment>
<name>A0A916SIW8_9MICO</name>
<sequence length="490" mass="52192">MTTTPATDLTQQFTAVVEAASAVSSDVADFQASDDAALVSLSRLAARAKQLVDAHLALVAGEIAARSTREMGHSGLAQREGFRTAEELVKTTTGSSGKEATTAVRVGRLVREAATSGQVDPRSGERFEAREPWLACVAAAVASGELSVGAADAIRTGLGVPTDNVSAVALADAASALCALAPTLDLDRLRGRAREFRDDLDEAGIADRERERFEKRSLRMFSLSNGMGRLVWDLDPESYATVLELNNRATSPKRGVRFVSGENQQIAERILNDPRTIGQLASDTFLGLLQAGANADSTSLLGTGAASIRVLVTKKTLATLGAAGAVGDWGSTGVSTGHGRIEATGAPLTAAALQRLACDGATTEVTLDSFGRPLDVGREHRTFTPKQRIALAIRDGACMFGDCDKEPSMTEAHHIVPWGEGGRTDLVNGILLCKFHHLLVHDNGWEIYRVGTDYYLVPPPDVDPERRPRPMPSKSAAMRDVRRELEAVDR</sequence>
<dbReference type="Gene3D" id="1.10.30.50">
    <property type="match status" value="1"/>
</dbReference>
<protein>
    <recommendedName>
        <fullName evidence="3">HNH nuclease domain-containing protein</fullName>
    </recommendedName>
</protein>
<dbReference type="InterPro" id="IPR003615">
    <property type="entry name" value="HNH_nuc"/>
</dbReference>